<accession>A0A1Q9DQD4</accession>
<name>A0A1Q9DQD4_SYMMI</name>
<dbReference type="Proteomes" id="UP000186817">
    <property type="component" value="Unassembled WGS sequence"/>
</dbReference>
<reference evidence="1 2" key="1">
    <citation type="submission" date="2016-02" db="EMBL/GenBank/DDBJ databases">
        <title>Genome analysis of coral dinoflagellate symbionts highlights evolutionary adaptations to a symbiotic lifestyle.</title>
        <authorList>
            <person name="Aranda M."/>
            <person name="Li Y."/>
            <person name="Liew Y.J."/>
            <person name="Baumgarten S."/>
            <person name="Simakov O."/>
            <person name="Wilson M."/>
            <person name="Piel J."/>
            <person name="Ashoor H."/>
            <person name="Bougouffa S."/>
            <person name="Bajic V.B."/>
            <person name="Ryu T."/>
            <person name="Ravasi T."/>
            <person name="Bayer T."/>
            <person name="Micklem G."/>
            <person name="Kim H."/>
            <person name="Bhak J."/>
            <person name="Lajeunesse T.C."/>
            <person name="Voolstra C.R."/>
        </authorList>
    </citation>
    <scope>NUCLEOTIDE SEQUENCE [LARGE SCALE GENOMIC DNA]</scope>
    <source>
        <strain evidence="1 2">CCMP2467</strain>
    </source>
</reference>
<dbReference type="EMBL" id="LSRX01000434">
    <property type="protein sequence ID" value="OLP97390.1"/>
    <property type="molecule type" value="Genomic_DNA"/>
</dbReference>
<organism evidence="1 2">
    <name type="scientific">Symbiodinium microadriaticum</name>
    <name type="common">Dinoflagellate</name>
    <name type="synonym">Zooxanthella microadriatica</name>
    <dbReference type="NCBI Taxonomy" id="2951"/>
    <lineage>
        <taxon>Eukaryota</taxon>
        <taxon>Sar</taxon>
        <taxon>Alveolata</taxon>
        <taxon>Dinophyceae</taxon>
        <taxon>Suessiales</taxon>
        <taxon>Symbiodiniaceae</taxon>
        <taxon>Symbiodinium</taxon>
    </lineage>
</organism>
<evidence type="ECO:0000313" key="2">
    <source>
        <dbReference type="Proteomes" id="UP000186817"/>
    </source>
</evidence>
<comment type="caution">
    <text evidence="1">The sequence shown here is derived from an EMBL/GenBank/DDBJ whole genome shotgun (WGS) entry which is preliminary data.</text>
</comment>
<dbReference type="OrthoDB" id="10287106at2759"/>
<dbReference type="AlphaFoldDB" id="A0A1Q9DQD4"/>
<proteinExistence type="predicted"/>
<gene>
    <name evidence="1" type="ORF">AK812_SmicGene20279</name>
</gene>
<sequence length="418" mass="46466">MVSLAVQAPAQMPQALGEVRQGFFRLGDHREAKRGSLNMAVRLKKGFLNKPNDTDAQVVVGQVREDEYMIVTPDYNIYVEKLAMHNQAGCAELDADLARRRSSYRHRLGDRSWAVLWHAELDCRSDIEEGCDLVAPVGAVKSWSLILHLFEIGMASKTAEFDEKILFDIKPIPPILHRRLRLGLRPKWELMFSVCLDEVQKFMSSAPRFGMDAAFRSAPVQAEAIAAAASIAQDLADSSMSALQRLPRVTKKSTCPKDVLMETSVCYTKAHATPNQAVDEMIQGTGNPVAGERELHGIVDEIDATRYSYAVAGVIVGTRVAAIGEGTSDLRCMLCLEPLPNDPREVADRMAEFPRNPQYEMSDNFRRCMICKKPAGLERERKAYARSDGWRSEFCSSILTSHFAPTGLDPSVLFADLS</sequence>
<protein>
    <submittedName>
        <fullName evidence="1">Uncharacterized protein</fullName>
    </submittedName>
</protein>
<keyword evidence="2" id="KW-1185">Reference proteome</keyword>
<evidence type="ECO:0000313" key="1">
    <source>
        <dbReference type="EMBL" id="OLP97390.1"/>
    </source>
</evidence>